<dbReference type="Pfam" id="PF01467">
    <property type="entry name" value="CTP_transf_like"/>
    <property type="match status" value="2"/>
</dbReference>
<keyword evidence="14" id="KW-0812">Transmembrane</keyword>
<keyword evidence="7" id="KW-0594">Phospholipid biosynthesis</keyword>
<keyword evidence="5" id="KW-0548">Nucleotidyltransferase</keyword>
<evidence type="ECO:0000256" key="4">
    <source>
        <dbReference type="ARBA" id="ARBA00022679"/>
    </source>
</evidence>
<dbReference type="EMBL" id="HBGZ01004881">
    <property type="protein sequence ID" value="CAD9580409.1"/>
    <property type="molecule type" value="Transcribed_RNA"/>
</dbReference>
<evidence type="ECO:0000256" key="14">
    <source>
        <dbReference type="SAM" id="Phobius"/>
    </source>
</evidence>
<dbReference type="AlphaFoldDB" id="A0A7S2P6K8"/>
<keyword evidence="6" id="KW-0443">Lipid metabolism</keyword>
<feature type="coiled-coil region" evidence="12">
    <location>
        <begin position="94"/>
        <end position="121"/>
    </location>
</feature>
<evidence type="ECO:0000256" key="11">
    <source>
        <dbReference type="ARBA" id="ARBA00031473"/>
    </source>
</evidence>
<keyword evidence="8" id="KW-1208">Phospholipid metabolism</keyword>
<dbReference type="SUPFAM" id="SSF52374">
    <property type="entry name" value="Nucleotidylyl transferase"/>
    <property type="match status" value="2"/>
</dbReference>
<sequence length="553" mass="61755">MERPTTQADSSCSSSSNNPFMSLVLSIREYFLVTLTTHPFVSTSVSKINTVLLYVNVPEKSLLTNEEFVLSSTAVVVTLIIYYVLFGKRHRRKRKVLAEELRVAQRQVHVLEEQLFNAKIEDIMASTPSRKKSSSQQPRQIRIFMDGAFDVMHYGHMNAFRLGRSLGTYLIVGVNSDESIKECKGPPLMNDEERMTMVKGCKFVDEVVPNCPYIMTSDYLDYIFETYDVDYVVHGDDPCIVDGKDVYASAKRLGRYRSIPRTEGVSTTEIVGRMLLMTKHHHMRHKQRGRGNSVGSLSGLSITGGGGGGGAVGGGGMDEGNSSDDSDNEIHNDDEIDDELSVFTASQYNDGERIVIGNQSKFLTTSMMLRLFSAGVKPPGEGMRVIYVDGAFDMFHCGHVRFLEETAKRGDYIIVGIHGDSLVNKRRGSNLPLMNLHERVLSVLGCKYVNDVLIDAPLAITQEMIASLKISEVVHGTESDDIGAIDERYKYPREVGMLTAIKSPIDFKLVNILSRIQKKQAELQSKIERKKKAEREWFNNKYDQNGGGKNGSK</sequence>
<accession>A0A7S2P6K8</accession>
<organism evidence="16">
    <name type="scientific">Skeletonema marinoi</name>
    <dbReference type="NCBI Taxonomy" id="267567"/>
    <lineage>
        <taxon>Eukaryota</taxon>
        <taxon>Sar</taxon>
        <taxon>Stramenopiles</taxon>
        <taxon>Ochrophyta</taxon>
        <taxon>Bacillariophyta</taxon>
        <taxon>Coscinodiscophyceae</taxon>
        <taxon>Thalassiosirophycidae</taxon>
        <taxon>Thalassiosirales</taxon>
        <taxon>Skeletonemataceae</taxon>
        <taxon>Skeletonema</taxon>
        <taxon>Skeletonema marinoi-dohrnii complex</taxon>
    </lineage>
</organism>
<dbReference type="PANTHER" id="PTHR45780:SF2">
    <property type="entry name" value="ETHANOLAMINE-PHOSPHATE CYTIDYLYLTRANSFERASE"/>
    <property type="match status" value="1"/>
</dbReference>
<dbReference type="InterPro" id="IPR041723">
    <property type="entry name" value="CCT"/>
</dbReference>
<dbReference type="InterPro" id="IPR004821">
    <property type="entry name" value="Cyt_trans-like"/>
</dbReference>
<evidence type="ECO:0000256" key="7">
    <source>
        <dbReference type="ARBA" id="ARBA00023209"/>
    </source>
</evidence>
<keyword evidence="4" id="KW-0808">Transferase</keyword>
<protein>
    <recommendedName>
        <fullName evidence="10">ethanolamine-phosphate cytidylyltransferase</fullName>
        <ecNumber evidence="10">2.7.7.14</ecNumber>
    </recommendedName>
    <alternativeName>
        <fullName evidence="11">CTP:phosphoethanolamine cytidylyltransferase</fullName>
    </alternativeName>
</protein>
<feature type="domain" description="Cytidyltransferase-like" evidence="15">
    <location>
        <begin position="145"/>
        <end position="272"/>
    </location>
</feature>
<evidence type="ECO:0000256" key="1">
    <source>
        <dbReference type="ARBA" id="ARBA00005189"/>
    </source>
</evidence>
<keyword evidence="3" id="KW-0444">Lipid biosynthesis</keyword>
<dbReference type="GO" id="GO:0006646">
    <property type="term" value="P:phosphatidylethanolamine biosynthetic process"/>
    <property type="evidence" value="ECO:0007669"/>
    <property type="project" value="UniProtKB-UniPathway"/>
</dbReference>
<feature type="transmembrane region" description="Helical" evidence="14">
    <location>
        <begin position="68"/>
        <end position="86"/>
    </location>
</feature>
<gene>
    <name evidence="16" type="ORF">SMAR0320_LOCUS3333</name>
</gene>
<dbReference type="Gene3D" id="3.40.50.620">
    <property type="entry name" value="HUPs"/>
    <property type="match status" value="2"/>
</dbReference>
<reference evidence="16" key="1">
    <citation type="submission" date="2021-01" db="EMBL/GenBank/DDBJ databases">
        <authorList>
            <person name="Corre E."/>
            <person name="Pelletier E."/>
            <person name="Niang G."/>
            <person name="Scheremetjew M."/>
            <person name="Finn R."/>
            <person name="Kale V."/>
            <person name="Holt S."/>
            <person name="Cochrane G."/>
            <person name="Meng A."/>
            <person name="Brown T."/>
            <person name="Cohen L."/>
        </authorList>
    </citation>
    <scope>NUCLEOTIDE SEQUENCE</scope>
    <source>
        <strain evidence="16">SM1012Den-03</strain>
    </source>
</reference>
<feature type="region of interest" description="Disordered" evidence="13">
    <location>
        <begin position="308"/>
        <end position="332"/>
    </location>
</feature>
<evidence type="ECO:0000256" key="12">
    <source>
        <dbReference type="SAM" id="Coils"/>
    </source>
</evidence>
<evidence type="ECO:0000313" key="16">
    <source>
        <dbReference type="EMBL" id="CAD9580409.1"/>
    </source>
</evidence>
<dbReference type="GO" id="GO:0005737">
    <property type="term" value="C:cytoplasm"/>
    <property type="evidence" value="ECO:0007669"/>
    <property type="project" value="TreeGrafter"/>
</dbReference>
<comment type="pathway">
    <text evidence="1">Lipid metabolism.</text>
</comment>
<dbReference type="CDD" id="cd02174">
    <property type="entry name" value="CCT"/>
    <property type="match status" value="1"/>
</dbReference>
<evidence type="ECO:0000256" key="13">
    <source>
        <dbReference type="SAM" id="MobiDB-lite"/>
    </source>
</evidence>
<dbReference type="NCBIfam" id="TIGR00125">
    <property type="entry name" value="cyt_tran_rel"/>
    <property type="match status" value="2"/>
</dbReference>
<comment type="similarity">
    <text evidence="2">Belongs to the cytidylyltransferase family.</text>
</comment>
<keyword evidence="14" id="KW-0472">Membrane</keyword>
<feature type="domain" description="Cytidyltransferase-like" evidence="15">
    <location>
        <begin position="387"/>
        <end position="479"/>
    </location>
</feature>
<evidence type="ECO:0000256" key="5">
    <source>
        <dbReference type="ARBA" id="ARBA00022695"/>
    </source>
</evidence>
<evidence type="ECO:0000256" key="8">
    <source>
        <dbReference type="ARBA" id="ARBA00023264"/>
    </source>
</evidence>
<evidence type="ECO:0000256" key="9">
    <source>
        <dbReference type="ARBA" id="ARBA00024191"/>
    </source>
</evidence>
<dbReference type="UniPathway" id="UPA00558">
    <property type="reaction ID" value="UER00742"/>
</dbReference>
<comment type="pathway">
    <text evidence="9">Phospholipid metabolism; phosphatidylethanolamine biosynthesis; phosphatidylethanolamine from ethanolamine: step 2/3.</text>
</comment>
<evidence type="ECO:0000256" key="10">
    <source>
        <dbReference type="ARBA" id="ARBA00024221"/>
    </source>
</evidence>
<dbReference type="EC" id="2.7.7.14" evidence="10"/>
<evidence type="ECO:0000256" key="6">
    <source>
        <dbReference type="ARBA" id="ARBA00023098"/>
    </source>
</evidence>
<proteinExistence type="inferred from homology"/>
<keyword evidence="14" id="KW-1133">Transmembrane helix</keyword>
<feature type="compositionally biased region" description="Gly residues" evidence="13">
    <location>
        <begin position="308"/>
        <end position="318"/>
    </location>
</feature>
<evidence type="ECO:0000259" key="15">
    <source>
        <dbReference type="Pfam" id="PF01467"/>
    </source>
</evidence>
<evidence type="ECO:0000256" key="2">
    <source>
        <dbReference type="ARBA" id="ARBA00010101"/>
    </source>
</evidence>
<dbReference type="GO" id="GO:0004306">
    <property type="term" value="F:ethanolamine-phosphate cytidylyltransferase activity"/>
    <property type="evidence" value="ECO:0007669"/>
    <property type="project" value="UniProtKB-EC"/>
</dbReference>
<evidence type="ECO:0000256" key="3">
    <source>
        <dbReference type="ARBA" id="ARBA00022516"/>
    </source>
</evidence>
<name>A0A7S2P6K8_9STRA</name>
<dbReference type="InterPro" id="IPR044608">
    <property type="entry name" value="Ect1/PCYT2"/>
</dbReference>
<keyword evidence="12" id="KW-0175">Coiled coil</keyword>
<dbReference type="InterPro" id="IPR014729">
    <property type="entry name" value="Rossmann-like_a/b/a_fold"/>
</dbReference>
<dbReference type="PANTHER" id="PTHR45780">
    <property type="entry name" value="ETHANOLAMINE-PHOSPHATE CYTIDYLYLTRANSFERASE"/>
    <property type="match status" value="1"/>
</dbReference>